<dbReference type="EMBL" id="RRYP01000416">
    <property type="protein sequence ID" value="TNV87473.1"/>
    <property type="molecule type" value="Genomic_DNA"/>
</dbReference>
<sequence>MHGFFENQDSLKNSFLLLVVENSTHIIDFAKLTFVGGETVTNLQLQQYREVVALNPSQYQVDPIQYFKMFINYDDKLKKEKSVVSSFRQSGRVDFYYDYELIDSSLETYARMEMNSKYIYLKKKGEGLINEEGEEKETVENCIEIDQDACQRIGESVGTPRELDPHKWHFIIYDLIRNHARIYTAMTLVNVNFFVAFNQVVAVYDVVRKEWKPYFFKQQVFGLLRNQVSDLMHELNVGEMGTGL</sequence>
<accession>A0A8J8P581</accession>
<gene>
    <name evidence="1" type="ORF">FGO68_gene17665</name>
</gene>
<comment type="caution">
    <text evidence="1">The sequence shown here is derived from an EMBL/GenBank/DDBJ whole genome shotgun (WGS) entry which is preliminary data.</text>
</comment>
<dbReference type="AlphaFoldDB" id="A0A8J8P581"/>
<evidence type="ECO:0000313" key="2">
    <source>
        <dbReference type="Proteomes" id="UP000785679"/>
    </source>
</evidence>
<evidence type="ECO:0000313" key="1">
    <source>
        <dbReference type="EMBL" id="TNV87473.1"/>
    </source>
</evidence>
<reference evidence="1" key="1">
    <citation type="submission" date="2019-06" db="EMBL/GenBank/DDBJ databases">
        <authorList>
            <person name="Zheng W."/>
        </authorList>
    </citation>
    <scope>NUCLEOTIDE SEQUENCE</scope>
    <source>
        <strain evidence="1">QDHG01</strain>
    </source>
</reference>
<keyword evidence="2" id="KW-1185">Reference proteome</keyword>
<proteinExistence type="predicted"/>
<organism evidence="1 2">
    <name type="scientific">Halteria grandinella</name>
    <dbReference type="NCBI Taxonomy" id="5974"/>
    <lineage>
        <taxon>Eukaryota</taxon>
        <taxon>Sar</taxon>
        <taxon>Alveolata</taxon>
        <taxon>Ciliophora</taxon>
        <taxon>Intramacronucleata</taxon>
        <taxon>Spirotrichea</taxon>
        <taxon>Stichotrichia</taxon>
        <taxon>Sporadotrichida</taxon>
        <taxon>Halteriidae</taxon>
        <taxon>Halteria</taxon>
    </lineage>
</organism>
<dbReference type="Proteomes" id="UP000785679">
    <property type="component" value="Unassembled WGS sequence"/>
</dbReference>
<protein>
    <submittedName>
        <fullName evidence="1">Uncharacterized protein</fullName>
    </submittedName>
</protein>
<name>A0A8J8P581_HALGN</name>